<protein>
    <submittedName>
        <fullName evidence="2">Uncharacterized protein</fullName>
    </submittedName>
</protein>
<name>A0ABV4UJR9_9MICC</name>
<comment type="caution">
    <text evidence="2">The sequence shown here is derived from an EMBL/GenBank/DDBJ whole genome shotgun (WGS) entry which is preliminary data.</text>
</comment>
<gene>
    <name evidence="2" type="ORF">ACETWP_04405</name>
</gene>
<proteinExistence type="predicted"/>
<accession>A0ABV4UJR9</accession>
<evidence type="ECO:0000313" key="2">
    <source>
        <dbReference type="EMBL" id="MFB0833821.1"/>
    </source>
</evidence>
<dbReference type="RefSeq" id="WP_373970981.1">
    <property type="nucleotide sequence ID" value="NZ_JBHDLJ010000002.1"/>
</dbReference>
<keyword evidence="3" id="KW-1185">Reference proteome</keyword>
<reference evidence="2 3" key="1">
    <citation type="submission" date="2024-09" db="EMBL/GenBank/DDBJ databases">
        <authorList>
            <person name="Salinas-Garcia M.A."/>
            <person name="Prieme A."/>
        </authorList>
    </citation>
    <scope>NUCLEOTIDE SEQUENCE [LARGE SCALE GENOMIC DNA]</scope>
    <source>
        <strain evidence="2 3">DSM 21081</strain>
    </source>
</reference>
<sequence length="103" mass="11566">MSDYFDDTVFDDPAADDLNEPEDGRDGQPPEGSSDAPESMEAIDPLHKHTYLLDEGLETEQDLDDEDAEEEWDDEDADAPLDDDRPVVLDEPEEGEIVLKDDQ</sequence>
<organism evidence="2 3">
    <name type="scientific">Arthrobacter halodurans</name>
    <dbReference type="NCBI Taxonomy" id="516699"/>
    <lineage>
        <taxon>Bacteria</taxon>
        <taxon>Bacillati</taxon>
        <taxon>Actinomycetota</taxon>
        <taxon>Actinomycetes</taxon>
        <taxon>Micrococcales</taxon>
        <taxon>Micrococcaceae</taxon>
        <taxon>Arthrobacter</taxon>
    </lineage>
</organism>
<dbReference type="Proteomes" id="UP001575652">
    <property type="component" value="Unassembled WGS sequence"/>
</dbReference>
<feature type="compositionally biased region" description="Acidic residues" evidence="1">
    <location>
        <begin position="55"/>
        <end position="81"/>
    </location>
</feature>
<feature type="compositionally biased region" description="Acidic residues" evidence="1">
    <location>
        <begin position="1"/>
        <end position="21"/>
    </location>
</feature>
<feature type="region of interest" description="Disordered" evidence="1">
    <location>
        <begin position="1"/>
        <end position="103"/>
    </location>
</feature>
<evidence type="ECO:0000256" key="1">
    <source>
        <dbReference type="SAM" id="MobiDB-lite"/>
    </source>
</evidence>
<dbReference type="EMBL" id="JBHDLJ010000002">
    <property type="protein sequence ID" value="MFB0833821.1"/>
    <property type="molecule type" value="Genomic_DNA"/>
</dbReference>
<evidence type="ECO:0000313" key="3">
    <source>
        <dbReference type="Proteomes" id="UP001575652"/>
    </source>
</evidence>